<reference evidence="2" key="1">
    <citation type="submission" date="2012-11" db="EMBL/GenBank/DDBJ databases">
        <title>Dependencies among metagenomic species, viruses, plasmids and units of genetic variation.</title>
        <authorList>
            <person name="Nielsen H.B."/>
            <person name="Almeida M."/>
            <person name="Juncker A.S."/>
            <person name="Rasmussen S."/>
            <person name="Li J."/>
            <person name="Sunagawa S."/>
            <person name="Plichta D."/>
            <person name="Gautier L."/>
            <person name="Le Chatelier E."/>
            <person name="Peletier E."/>
            <person name="Bonde I."/>
            <person name="Nielsen T."/>
            <person name="Manichanh C."/>
            <person name="Arumugam M."/>
            <person name="Batto J."/>
            <person name="Santos M.B.Q.D."/>
            <person name="Blom N."/>
            <person name="Borruel N."/>
            <person name="Burgdorf K.S."/>
            <person name="Boumezbeur F."/>
            <person name="Casellas F."/>
            <person name="Dore J."/>
            <person name="Guarner F."/>
            <person name="Hansen T."/>
            <person name="Hildebrand F."/>
            <person name="Kaas R.S."/>
            <person name="Kennedy S."/>
            <person name="Kristiansen K."/>
            <person name="Kultima J.R."/>
            <person name="Leonard P."/>
            <person name="Levenez F."/>
            <person name="Lund O."/>
            <person name="Moumen B."/>
            <person name="Le Paslier D."/>
            <person name="Pons N."/>
            <person name="Pedersen O."/>
            <person name="Prifti E."/>
            <person name="Qin J."/>
            <person name="Raes J."/>
            <person name="Tap J."/>
            <person name="Tims S."/>
            <person name="Ussery D.W."/>
            <person name="Yamada T."/>
            <person name="MetaHit consortium"/>
            <person name="Renault P."/>
            <person name="Sicheritz-Ponten T."/>
            <person name="Bork P."/>
            <person name="Wang J."/>
            <person name="Brunak S."/>
            <person name="Ehrlich S.D."/>
        </authorList>
    </citation>
    <scope>NUCLEOTIDE SEQUENCE [LARGE SCALE GENOMIC DNA]</scope>
</reference>
<accession>R5XNW6</accession>
<proteinExistence type="predicted"/>
<dbReference type="Proteomes" id="UP000017980">
    <property type="component" value="Unassembled WGS sequence"/>
</dbReference>
<organism evidence="2 3">
    <name type="scientific">Intestinibacter bartlettii CAG:1329</name>
    <dbReference type="NCBI Taxonomy" id="1263063"/>
    <lineage>
        <taxon>Bacteria</taxon>
        <taxon>Bacillati</taxon>
        <taxon>Bacillota</taxon>
        <taxon>Clostridia</taxon>
        <taxon>Peptostreptococcales</taxon>
        <taxon>Peptostreptococcaceae</taxon>
        <taxon>Intestinibacter</taxon>
    </lineage>
</organism>
<keyword evidence="1" id="KW-1133">Transmembrane helix</keyword>
<protein>
    <submittedName>
        <fullName evidence="2">Uncharacterized protein</fullName>
    </submittedName>
</protein>
<dbReference type="RefSeq" id="WP_022071781.1">
    <property type="nucleotide sequence ID" value="NZ_HF999327.1"/>
</dbReference>
<gene>
    <name evidence="2" type="ORF">BN488_01530</name>
</gene>
<evidence type="ECO:0000313" key="3">
    <source>
        <dbReference type="Proteomes" id="UP000017980"/>
    </source>
</evidence>
<dbReference type="EMBL" id="CBBD010000040">
    <property type="protein sequence ID" value="CDA10491.1"/>
    <property type="molecule type" value="Genomic_DNA"/>
</dbReference>
<sequence>MENTQHNTYLEILQLILHALKFSTYLAFTLVELFIKVSKILLNMTEYDPFKPIKDYKYNILGKRVKDDINLRTIQTATNNMARHQYNFPRSDMFQTQYKNIQEILKIYKDEQAPINDDIYKDIIYRIAILVVESEKVALKEGHQYAKRTKFLLDNNIYENYVREKILSGEADGLMEEYLYNQRKLENDNEKGFTIYDK</sequence>
<evidence type="ECO:0000256" key="1">
    <source>
        <dbReference type="SAM" id="Phobius"/>
    </source>
</evidence>
<comment type="caution">
    <text evidence="2">The sequence shown here is derived from an EMBL/GenBank/DDBJ whole genome shotgun (WGS) entry which is preliminary data.</text>
</comment>
<evidence type="ECO:0000313" key="2">
    <source>
        <dbReference type="EMBL" id="CDA10491.1"/>
    </source>
</evidence>
<name>R5XNW6_9FIRM</name>
<keyword evidence="1" id="KW-0812">Transmembrane</keyword>
<keyword evidence="1" id="KW-0472">Membrane</keyword>
<dbReference type="AlphaFoldDB" id="R5XNW6"/>
<feature type="transmembrane region" description="Helical" evidence="1">
    <location>
        <begin position="12"/>
        <end position="35"/>
    </location>
</feature>